<dbReference type="Proteomes" id="UP000270185">
    <property type="component" value="Chromosome"/>
</dbReference>
<reference evidence="3" key="1">
    <citation type="submission" date="2018-11" db="EMBL/GenBank/DDBJ databases">
        <title>Proposal to divide the Flavobacteriaceae and reorganize its genera based on Amino Acid Identity values calculated from whole genome sequences.</title>
        <authorList>
            <person name="Nicholson A.C."/>
            <person name="Gulvik C.A."/>
            <person name="Whitney A.M."/>
            <person name="Humrighouse B.W."/>
            <person name="Bell M."/>
            <person name="Holmes B."/>
            <person name="Steigerwalt A.G."/>
            <person name="Villarma A."/>
            <person name="Sheth M."/>
            <person name="Batra D."/>
            <person name="Pryor J."/>
            <person name="Bernardet J.-F."/>
            <person name="Hugo C."/>
            <person name="Kampfer P."/>
            <person name="Newman J.D."/>
            <person name="McQuiston J.R."/>
        </authorList>
    </citation>
    <scope>NUCLEOTIDE SEQUENCE [LARGE SCALE GENOMIC DNA]</scope>
    <source>
        <strain evidence="3">G0081</strain>
    </source>
</reference>
<accession>A0A3G8XHK9</accession>
<name>A0A3G8XHK9_9FLAO</name>
<dbReference type="PANTHER" id="PTHR37841">
    <property type="entry name" value="GLR2918 PROTEIN"/>
    <property type="match status" value="1"/>
</dbReference>
<protein>
    <submittedName>
        <fullName evidence="2">WG repeat-containing protein</fullName>
    </submittedName>
</protein>
<dbReference type="OrthoDB" id="5464673at2"/>
<evidence type="ECO:0000313" key="2">
    <source>
        <dbReference type="EMBL" id="AZI32860.1"/>
    </source>
</evidence>
<dbReference type="PANTHER" id="PTHR37841:SF1">
    <property type="entry name" value="DUF3298 DOMAIN-CONTAINING PROTEIN"/>
    <property type="match status" value="1"/>
</dbReference>
<dbReference type="InterPro" id="IPR032774">
    <property type="entry name" value="WG_beta_rep"/>
</dbReference>
<keyword evidence="1" id="KW-0732">Signal</keyword>
<feature type="signal peptide" evidence="1">
    <location>
        <begin position="1"/>
        <end position="18"/>
    </location>
</feature>
<keyword evidence="3" id="KW-1185">Reference proteome</keyword>
<gene>
    <name evidence="2" type="ORF">EIB73_06515</name>
</gene>
<proteinExistence type="predicted"/>
<feature type="chain" id="PRO_5017943095" evidence="1">
    <location>
        <begin position="19"/>
        <end position="290"/>
    </location>
</feature>
<dbReference type="Pfam" id="PF14903">
    <property type="entry name" value="WG_beta_rep"/>
    <property type="match status" value="1"/>
</dbReference>
<dbReference type="KEGG" id="ccas:EIB73_06515"/>
<dbReference type="RefSeq" id="WP_125023744.1">
    <property type="nucleotide sequence ID" value="NZ_CP034159.1"/>
</dbReference>
<organism evidence="2 3">
    <name type="scientific">Kaistella carnis</name>
    <dbReference type="NCBI Taxonomy" id="1241979"/>
    <lineage>
        <taxon>Bacteria</taxon>
        <taxon>Pseudomonadati</taxon>
        <taxon>Bacteroidota</taxon>
        <taxon>Flavobacteriia</taxon>
        <taxon>Flavobacteriales</taxon>
        <taxon>Weeksellaceae</taxon>
        <taxon>Chryseobacterium group</taxon>
        <taxon>Kaistella</taxon>
    </lineage>
</organism>
<dbReference type="AlphaFoldDB" id="A0A3G8XHK9"/>
<sequence>MKILLLIFILTLSYSLKAQNDPELFPVNDRKVGFLGYYLADGTNVVKGQFCTAGYNIDGYYMVSKAEHEYYEDGRRKENHIPNTEKFGLLNSKGEFIINFSDNYNFVGVEKGLIYVIRNNFYGVVNDKNEILVPIEYEELDIKKQGVIIAKKNTKYGIITKENKILVPFIYDNIFSFAENELANTFYVIVSKDNKNGIIDKNHKFIFRLPKTDLVFVTVKSIGIKKGNKYNLVDHNLKAILPNDFEKMYLIDVEGTGIYATSNGYGYYFDIDGKLLKKEKLIEEGMKTGY</sequence>
<evidence type="ECO:0000256" key="1">
    <source>
        <dbReference type="SAM" id="SignalP"/>
    </source>
</evidence>
<evidence type="ECO:0000313" key="3">
    <source>
        <dbReference type="Proteomes" id="UP000270185"/>
    </source>
</evidence>
<dbReference type="EMBL" id="CP034159">
    <property type="protein sequence ID" value="AZI32860.1"/>
    <property type="molecule type" value="Genomic_DNA"/>
</dbReference>